<sequence length="70" mass="7763">VLNGRDFRVKVENGDDHRWFSCDMIEVVGQEVKCQICGQVSVNSTKSAFNLSSTFNLRSICFVMFASGGP</sequence>
<accession>A0A0B6XVR2</accession>
<gene>
    <name evidence="1" type="primary">ORF1211</name>
</gene>
<dbReference type="EMBL" id="HACG01000505">
    <property type="protein sequence ID" value="CEK47370.1"/>
    <property type="molecule type" value="Transcribed_RNA"/>
</dbReference>
<protein>
    <submittedName>
        <fullName evidence="1">Uncharacterized protein</fullName>
    </submittedName>
</protein>
<dbReference type="AlphaFoldDB" id="A0A0B6XVR2"/>
<evidence type="ECO:0000313" key="1">
    <source>
        <dbReference type="EMBL" id="CEK47370.1"/>
    </source>
</evidence>
<feature type="non-terminal residue" evidence="1">
    <location>
        <position position="1"/>
    </location>
</feature>
<feature type="non-terminal residue" evidence="1">
    <location>
        <position position="70"/>
    </location>
</feature>
<organism evidence="1">
    <name type="scientific">Arion vulgaris</name>
    <dbReference type="NCBI Taxonomy" id="1028688"/>
    <lineage>
        <taxon>Eukaryota</taxon>
        <taxon>Metazoa</taxon>
        <taxon>Spiralia</taxon>
        <taxon>Lophotrochozoa</taxon>
        <taxon>Mollusca</taxon>
        <taxon>Gastropoda</taxon>
        <taxon>Heterobranchia</taxon>
        <taxon>Euthyneura</taxon>
        <taxon>Panpulmonata</taxon>
        <taxon>Eupulmonata</taxon>
        <taxon>Stylommatophora</taxon>
        <taxon>Helicina</taxon>
        <taxon>Arionoidea</taxon>
        <taxon>Arionidae</taxon>
        <taxon>Arion</taxon>
    </lineage>
</organism>
<proteinExistence type="predicted"/>
<reference evidence="1" key="1">
    <citation type="submission" date="2014-12" db="EMBL/GenBank/DDBJ databases">
        <title>Insight into the proteome of Arion vulgaris.</title>
        <authorList>
            <person name="Aradska J."/>
            <person name="Bulat T."/>
            <person name="Smidak R."/>
            <person name="Sarate P."/>
            <person name="Gangsoo J."/>
            <person name="Sialana F."/>
            <person name="Bilban M."/>
            <person name="Lubec G."/>
        </authorList>
    </citation>
    <scope>NUCLEOTIDE SEQUENCE</scope>
    <source>
        <tissue evidence="1">Skin</tissue>
    </source>
</reference>
<name>A0A0B6XVR2_9EUPU</name>